<dbReference type="Proteomes" id="UP000198762">
    <property type="component" value="Unassembled WGS sequence"/>
</dbReference>
<dbReference type="GO" id="GO:0003700">
    <property type="term" value="F:DNA-binding transcription factor activity"/>
    <property type="evidence" value="ECO:0007669"/>
    <property type="project" value="TreeGrafter"/>
</dbReference>
<dbReference type="EMBL" id="FOHZ01000042">
    <property type="protein sequence ID" value="SET90860.1"/>
    <property type="molecule type" value="Genomic_DNA"/>
</dbReference>
<dbReference type="PANTHER" id="PTHR46797:SF23">
    <property type="entry name" value="HTH-TYPE TRANSCRIPTIONAL REGULATOR SUTR"/>
    <property type="match status" value="1"/>
</dbReference>
<accession>A0A1I0I306</accession>
<dbReference type="SMART" id="SM00530">
    <property type="entry name" value="HTH_XRE"/>
    <property type="match status" value="1"/>
</dbReference>
<gene>
    <name evidence="5" type="ORF">SAMN04487962_1424</name>
</gene>
<dbReference type="STRING" id="430453.SAMN04487962_1424"/>
<keyword evidence="6" id="KW-1185">Reference proteome</keyword>
<evidence type="ECO:0000256" key="1">
    <source>
        <dbReference type="ARBA" id="ARBA00023015"/>
    </source>
</evidence>
<dbReference type="PANTHER" id="PTHR46797">
    <property type="entry name" value="HTH-TYPE TRANSCRIPTIONAL REGULATOR"/>
    <property type="match status" value="1"/>
</dbReference>
<keyword evidence="3" id="KW-0804">Transcription</keyword>
<keyword evidence="1" id="KW-0805">Transcription regulation</keyword>
<dbReference type="InterPro" id="IPR001387">
    <property type="entry name" value="Cro/C1-type_HTH"/>
</dbReference>
<dbReference type="PROSITE" id="PS50943">
    <property type="entry name" value="HTH_CROC1"/>
    <property type="match status" value="1"/>
</dbReference>
<feature type="domain" description="HTH cro/C1-type" evidence="4">
    <location>
        <begin position="13"/>
        <end position="67"/>
    </location>
</feature>
<dbReference type="InterPro" id="IPR010982">
    <property type="entry name" value="Lambda_DNA-bd_dom_sf"/>
</dbReference>
<proteinExistence type="predicted"/>
<sequence>MGSVVREAFGRNLRAIRKSKGLSQERLAYEAGIDRSYVGKIERGEVNVTIERLYQLADCLQCSPKELLLDLTEPPADIRS</sequence>
<organism evidence="5 6">
    <name type="scientific">Marinobacter segnicrescens</name>
    <dbReference type="NCBI Taxonomy" id="430453"/>
    <lineage>
        <taxon>Bacteria</taxon>
        <taxon>Pseudomonadati</taxon>
        <taxon>Pseudomonadota</taxon>
        <taxon>Gammaproteobacteria</taxon>
        <taxon>Pseudomonadales</taxon>
        <taxon>Marinobacteraceae</taxon>
        <taxon>Marinobacter</taxon>
    </lineage>
</organism>
<evidence type="ECO:0000256" key="2">
    <source>
        <dbReference type="ARBA" id="ARBA00023125"/>
    </source>
</evidence>
<dbReference type="InterPro" id="IPR050807">
    <property type="entry name" value="TransReg_Diox_bact_type"/>
</dbReference>
<dbReference type="OrthoDB" id="9800901at2"/>
<dbReference type="RefSeq" id="WP_091855155.1">
    <property type="nucleotide sequence ID" value="NZ_FOHZ01000042.1"/>
</dbReference>
<dbReference type="Pfam" id="PF01381">
    <property type="entry name" value="HTH_3"/>
    <property type="match status" value="1"/>
</dbReference>
<reference evidence="6" key="1">
    <citation type="submission" date="2016-10" db="EMBL/GenBank/DDBJ databases">
        <authorList>
            <person name="Varghese N."/>
            <person name="Submissions S."/>
        </authorList>
    </citation>
    <scope>NUCLEOTIDE SEQUENCE [LARGE SCALE GENOMIC DNA]</scope>
    <source>
        <strain evidence="6">CGMCC 1.6489</strain>
    </source>
</reference>
<evidence type="ECO:0000313" key="5">
    <source>
        <dbReference type="EMBL" id="SET90860.1"/>
    </source>
</evidence>
<protein>
    <submittedName>
        <fullName evidence="5">Helix-turn-helix</fullName>
    </submittedName>
</protein>
<dbReference type="SUPFAM" id="SSF47413">
    <property type="entry name" value="lambda repressor-like DNA-binding domains"/>
    <property type="match status" value="1"/>
</dbReference>
<evidence type="ECO:0000256" key="3">
    <source>
        <dbReference type="ARBA" id="ARBA00023163"/>
    </source>
</evidence>
<dbReference type="AlphaFoldDB" id="A0A1I0I306"/>
<dbReference type="GO" id="GO:0003677">
    <property type="term" value="F:DNA binding"/>
    <property type="evidence" value="ECO:0007669"/>
    <property type="project" value="UniProtKB-KW"/>
</dbReference>
<keyword evidence="2" id="KW-0238">DNA-binding</keyword>
<dbReference type="Gene3D" id="1.10.260.40">
    <property type="entry name" value="lambda repressor-like DNA-binding domains"/>
    <property type="match status" value="1"/>
</dbReference>
<name>A0A1I0I306_9GAMM</name>
<dbReference type="CDD" id="cd00093">
    <property type="entry name" value="HTH_XRE"/>
    <property type="match status" value="1"/>
</dbReference>
<evidence type="ECO:0000313" key="6">
    <source>
        <dbReference type="Proteomes" id="UP000198762"/>
    </source>
</evidence>
<evidence type="ECO:0000259" key="4">
    <source>
        <dbReference type="PROSITE" id="PS50943"/>
    </source>
</evidence>
<dbReference type="GO" id="GO:0005829">
    <property type="term" value="C:cytosol"/>
    <property type="evidence" value="ECO:0007669"/>
    <property type="project" value="TreeGrafter"/>
</dbReference>